<comment type="similarity">
    <text evidence="2">Belongs to the FARP (FMRFamide related peptide) family.</text>
</comment>
<evidence type="ECO:0000313" key="9">
    <source>
        <dbReference type="WBParaSite" id="L893_g29653.t1"/>
    </source>
</evidence>
<evidence type="ECO:0000256" key="7">
    <source>
        <dbReference type="SAM" id="MobiDB-lite"/>
    </source>
</evidence>
<feature type="region of interest" description="Disordered" evidence="7">
    <location>
        <begin position="1"/>
        <end position="29"/>
    </location>
</feature>
<dbReference type="Proteomes" id="UP000095287">
    <property type="component" value="Unplaced"/>
</dbReference>
<evidence type="ECO:0000313" key="8">
    <source>
        <dbReference type="Proteomes" id="UP000095287"/>
    </source>
</evidence>
<evidence type="ECO:0000256" key="1">
    <source>
        <dbReference type="ARBA" id="ARBA00004613"/>
    </source>
</evidence>
<dbReference type="WBParaSite" id="L893_g29653.t1">
    <property type="protein sequence ID" value="L893_g29653.t1"/>
    <property type="gene ID" value="L893_g29653"/>
</dbReference>
<organism evidence="8 9">
    <name type="scientific">Steinernema glaseri</name>
    <dbReference type="NCBI Taxonomy" id="37863"/>
    <lineage>
        <taxon>Eukaryota</taxon>
        <taxon>Metazoa</taxon>
        <taxon>Ecdysozoa</taxon>
        <taxon>Nematoda</taxon>
        <taxon>Chromadorea</taxon>
        <taxon>Rhabditida</taxon>
        <taxon>Tylenchina</taxon>
        <taxon>Panagrolaimomorpha</taxon>
        <taxon>Strongyloidoidea</taxon>
        <taxon>Steinernematidae</taxon>
        <taxon>Steinernema</taxon>
    </lineage>
</organism>
<evidence type="ECO:0000256" key="5">
    <source>
        <dbReference type="ARBA" id="ARBA00022815"/>
    </source>
</evidence>
<evidence type="ECO:0000256" key="4">
    <source>
        <dbReference type="ARBA" id="ARBA00022685"/>
    </source>
</evidence>
<dbReference type="Pfam" id="PF01581">
    <property type="entry name" value="FARP"/>
    <property type="match status" value="5"/>
</dbReference>
<keyword evidence="5" id="KW-0027">Amidation</keyword>
<dbReference type="GO" id="GO:0007218">
    <property type="term" value="P:neuropeptide signaling pathway"/>
    <property type="evidence" value="ECO:0007669"/>
    <property type="project" value="UniProtKB-KW"/>
</dbReference>
<evidence type="ECO:0000256" key="6">
    <source>
        <dbReference type="ARBA" id="ARBA00023320"/>
    </source>
</evidence>
<dbReference type="AlphaFoldDB" id="A0A1I7ZTE6"/>
<proteinExistence type="inferred from homology"/>
<keyword evidence="4" id="KW-0165">Cleavage on pair of basic residues</keyword>
<reference evidence="9" key="1">
    <citation type="submission" date="2016-11" db="UniProtKB">
        <authorList>
            <consortium name="WormBaseParasite"/>
        </authorList>
    </citation>
    <scope>IDENTIFICATION</scope>
</reference>
<dbReference type="GO" id="GO:0005576">
    <property type="term" value="C:extracellular region"/>
    <property type="evidence" value="ECO:0007669"/>
    <property type="project" value="UniProtKB-SubCell"/>
</dbReference>
<name>A0A1I7ZTE6_9BILA</name>
<keyword evidence="8" id="KW-1185">Reference proteome</keyword>
<sequence length="431" mass="48602">MPFHSHLRKDNDEAKIEKKKHEKPMNGPSIPKLLSSPLLGLRDCGFYKWPSCLCPSSLLYFVSPRLSEEAEVLRRGDYPFGRASAWRLAASTWTVCPEDDRKTNLLVGEGLNSEICDDPGIPGMAEDYGGQRWKCVRSKLFSAVEWIERDSSVRAESSEIDARGMVEGHVQPSFICSKKKRTKKKEAFLYADCHKSPHIIEPASLAALPFIVFATSPHTIPHNLMAAATVSHSRIIPRDDVISPPTTSSAMHRVGSSLSVRMRPFSLALTVILGFAAAAMGLTPVQRAPSALEESFFCETFPKHPACEAQVGQQMEKRKSAYMRFGRSDGGLDMEKRKSAYMRFGKRGDDEEMVPVEEPMEKRKSAYMRFGKRKSAYMRFGKREDPALEEDMAMEKRKSAYMRFGKRGDDVDAATPFEMEKRKSAYMRFGR</sequence>
<evidence type="ECO:0000256" key="2">
    <source>
        <dbReference type="ARBA" id="ARBA00006356"/>
    </source>
</evidence>
<accession>A0A1I7ZTE6</accession>
<protein>
    <submittedName>
        <fullName evidence="9">FMRFamide</fullName>
    </submittedName>
</protein>
<dbReference type="PANTHER" id="PTHR20986:SF14">
    <property type="entry name" value="FMRFAMIDE-LIKE NEUROPEPTIDES 6"/>
    <property type="match status" value="1"/>
</dbReference>
<dbReference type="InterPro" id="IPR002544">
    <property type="entry name" value="FMRFamid-related_peptide-like"/>
</dbReference>
<keyword evidence="3" id="KW-0964">Secreted</keyword>
<comment type="subcellular location">
    <subcellularLocation>
        <location evidence="1">Secreted</location>
    </subcellularLocation>
</comment>
<dbReference type="PANTHER" id="PTHR20986">
    <property type="entry name" value="FMRFAMIDE-RELATED PEPTIDES"/>
    <property type="match status" value="1"/>
</dbReference>
<evidence type="ECO:0000256" key="3">
    <source>
        <dbReference type="ARBA" id="ARBA00022525"/>
    </source>
</evidence>
<dbReference type="InterPro" id="IPR051041">
    <property type="entry name" value="FMRFamide-related_np"/>
</dbReference>
<keyword evidence="6" id="KW-0527">Neuropeptide</keyword>